<dbReference type="GO" id="GO:0030170">
    <property type="term" value="F:pyridoxal phosphate binding"/>
    <property type="evidence" value="ECO:0007669"/>
    <property type="project" value="InterPro"/>
</dbReference>
<name>A0A6N8FCU3_9BACI</name>
<keyword evidence="3 7" id="KW-0032">Aminotransferase</keyword>
<comment type="pathway">
    <text evidence="7">Amino-acid biosynthesis; L-histidine biosynthesis; L-histidine from 5-phospho-alpha-D-ribose 1-diphosphate: step 7/9.</text>
</comment>
<sequence length="361" mass="41144">MKWKEQIHNLRPYQPGKATEEVKKQYQLESIIKLASNENPYGFSPNVVHALHHMDSSYMLYPDGNATKIRAATASHLDVNDDQLMFTNGTDELIQIISRALLTPDKNTVMATPTFPQYKHSAIIEGAEVREVKLKNGNHALENMLTKMDENTAVVWICNPNNPTGSYIPETEIRHFLASVPNDVLVVLDEAYYEYVTEPYDSLSFMEEFPNIMIMRTFSKIYGLASFRIGYGISSQTTIKKLEPIRLPFNTNVLGQLAATAAISDQEFVEDCRMRNRVELEKYYAFCEENNFHYFPSQGNFILINVEWDGDEVAEFLLSKGIIVRSGKALGFPTSVRITVGQKHENKLVRNALAEWITTKR</sequence>
<dbReference type="Gene3D" id="3.40.640.10">
    <property type="entry name" value="Type I PLP-dependent aspartate aminotransferase-like (Major domain)"/>
    <property type="match status" value="1"/>
</dbReference>
<dbReference type="InterPro" id="IPR050106">
    <property type="entry name" value="HistidinolP_aminotransfase"/>
</dbReference>
<evidence type="ECO:0000256" key="1">
    <source>
        <dbReference type="ARBA" id="ARBA00001933"/>
    </source>
</evidence>
<dbReference type="Pfam" id="PF00155">
    <property type="entry name" value="Aminotran_1_2"/>
    <property type="match status" value="1"/>
</dbReference>
<evidence type="ECO:0000256" key="6">
    <source>
        <dbReference type="ARBA" id="ARBA00023102"/>
    </source>
</evidence>
<protein>
    <recommendedName>
        <fullName evidence="7">Histidinol-phosphate aminotransferase</fullName>
        <ecNumber evidence="7">2.6.1.9</ecNumber>
    </recommendedName>
    <alternativeName>
        <fullName evidence="7">Imidazole acetol-phosphate transaminase</fullName>
    </alternativeName>
</protein>
<dbReference type="AlphaFoldDB" id="A0A6N8FCU3"/>
<dbReference type="EC" id="2.6.1.9" evidence="7"/>
<evidence type="ECO:0000313" key="9">
    <source>
        <dbReference type="EMBL" id="MUK87482.1"/>
    </source>
</evidence>
<comment type="similarity">
    <text evidence="7">Belongs to the class-II pyridoxal-phosphate-dependent aminotransferase family. Histidinol-phosphate aminotransferase subfamily.</text>
</comment>
<dbReference type="NCBIfam" id="TIGR01141">
    <property type="entry name" value="hisC"/>
    <property type="match status" value="1"/>
</dbReference>
<dbReference type="Proteomes" id="UP000469125">
    <property type="component" value="Unassembled WGS sequence"/>
</dbReference>
<dbReference type="InterPro" id="IPR005861">
    <property type="entry name" value="HisP_aminotrans"/>
</dbReference>
<reference evidence="9 10" key="1">
    <citation type="submission" date="2019-11" db="EMBL/GenBank/DDBJ databases">
        <authorList>
            <person name="Li X."/>
        </authorList>
    </citation>
    <scope>NUCLEOTIDE SEQUENCE [LARGE SCALE GENOMIC DNA]</scope>
    <source>
        <strain evidence="9 10">L9</strain>
    </source>
</reference>
<organism evidence="9 10">
    <name type="scientific">Ornithinibacillus caprae</name>
    <dbReference type="NCBI Taxonomy" id="2678566"/>
    <lineage>
        <taxon>Bacteria</taxon>
        <taxon>Bacillati</taxon>
        <taxon>Bacillota</taxon>
        <taxon>Bacilli</taxon>
        <taxon>Bacillales</taxon>
        <taxon>Bacillaceae</taxon>
        <taxon>Ornithinibacillus</taxon>
    </lineage>
</organism>
<dbReference type="InterPro" id="IPR015421">
    <property type="entry name" value="PyrdxlP-dep_Trfase_major"/>
</dbReference>
<accession>A0A6N8FCU3</accession>
<dbReference type="InterPro" id="IPR015424">
    <property type="entry name" value="PyrdxlP-dep_Trfase"/>
</dbReference>
<keyword evidence="4 7" id="KW-0808">Transferase</keyword>
<dbReference type="CDD" id="cd00609">
    <property type="entry name" value="AAT_like"/>
    <property type="match status" value="1"/>
</dbReference>
<evidence type="ECO:0000259" key="8">
    <source>
        <dbReference type="Pfam" id="PF00155"/>
    </source>
</evidence>
<evidence type="ECO:0000313" key="10">
    <source>
        <dbReference type="Proteomes" id="UP000469125"/>
    </source>
</evidence>
<dbReference type="Gene3D" id="3.90.1150.10">
    <property type="entry name" value="Aspartate Aminotransferase, domain 1"/>
    <property type="match status" value="1"/>
</dbReference>
<dbReference type="UniPathway" id="UPA00031">
    <property type="reaction ID" value="UER00012"/>
</dbReference>
<keyword evidence="6 7" id="KW-0368">Histidine biosynthesis</keyword>
<gene>
    <name evidence="7" type="primary">hisC</name>
    <name evidence="9" type="ORF">GMD78_03590</name>
</gene>
<dbReference type="EMBL" id="WOCA01000002">
    <property type="protein sequence ID" value="MUK87482.1"/>
    <property type="molecule type" value="Genomic_DNA"/>
</dbReference>
<feature type="modified residue" description="N6-(pyridoxal phosphate)lysine" evidence="7">
    <location>
        <position position="220"/>
    </location>
</feature>
<comment type="caution">
    <text evidence="9">The sequence shown here is derived from an EMBL/GenBank/DDBJ whole genome shotgun (WGS) entry which is preliminary data.</text>
</comment>
<dbReference type="InterPro" id="IPR004839">
    <property type="entry name" value="Aminotransferase_I/II_large"/>
</dbReference>
<keyword evidence="10" id="KW-1185">Reference proteome</keyword>
<comment type="catalytic activity">
    <reaction evidence="7">
        <text>L-histidinol phosphate + 2-oxoglutarate = 3-(imidazol-4-yl)-2-oxopropyl phosphate + L-glutamate</text>
        <dbReference type="Rhea" id="RHEA:23744"/>
        <dbReference type="ChEBI" id="CHEBI:16810"/>
        <dbReference type="ChEBI" id="CHEBI:29985"/>
        <dbReference type="ChEBI" id="CHEBI:57766"/>
        <dbReference type="ChEBI" id="CHEBI:57980"/>
        <dbReference type="EC" id="2.6.1.9"/>
    </reaction>
</comment>
<feature type="domain" description="Aminotransferase class I/classII large" evidence="8">
    <location>
        <begin position="30"/>
        <end position="352"/>
    </location>
</feature>
<dbReference type="HAMAP" id="MF_01023">
    <property type="entry name" value="HisC_aminotrans_2"/>
    <property type="match status" value="1"/>
</dbReference>
<keyword evidence="7" id="KW-0028">Amino-acid biosynthesis</keyword>
<keyword evidence="5 7" id="KW-0663">Pyridoxal phosphate</keyword>
<dbReference type="PANTHER" id="PTHR43643:SF3">
    <property type="entry name" value="HISTIDINOL-PHOSPHATE AMINOTRANSFERASE"/>
    <property type="match status" value="1"/>
</dbReference>
<dbReference type="InterPro" id="IPR015422">
    <property type="entry name" value="PyrdxlP-dep_Trfase_small"/>
</dbReference>
<dbReference type="GO" id="GO:0004400">
    <property type="term" value="F:histidinol-phosphate transaminase activity"/>
    <property type="evidence" value="ECO:0007669"/>
    <property type="project" value="UniProtKB-UniRule"/>
</dbReference>
<dbReference type="PANTHER" id="PTHR43643">
    <property type="entry name" value="HISTIDINOL-PHOSPHATE AMINOTRANSFERASE 2"/>
    <property type="match status" value="1"/>
</dbReference>
<evidence type="ECO:0000256" key="5">
    <source>
        <dbReference type="ARBA" id="ARBA00022898"/>
    </source>
</evidence>
<evidence type="ECO:0000256" key="7">
    <source>
        <dbReference type="HAMAP-Rule" id="MF_01023"/>
    </source>
</evidence>
<proteinExistence type="inferred from homology"/>
<dbReference type="SUPFAM" id="SSF53383">
    <property type="entry name" value="PLP-dependent transferases"/>
    <property type="match status" value="1"/>
</dbReference>
<comment type="cofactor">
    <cofactor evidence="1 7">
        <name>pyridoxal 5'-phosphate</name>
        <dbReference type="ChEBI" id="CHEBI:597326"/>
    </cofactor>
</comment>
<evidence type="ECO:0000256" key="2">
    <source>
        <dbReference type="ARBA" id="ARBA00011738"/>
    </source>
</evidence>
<dbReference type="RefSeq" id="WP_155667611.1">
    <property type="nucleotide sequence ID" value="NZ_WOCA01000002.1"/>
</dbReference>
<evidence type="ECO:0000256" key="4">
    <source>
        <dbReference type="ARBA" id="ARBA00022679"/>
    </source>
</evidence>
<dbReference type="GO" id="GO:0000105">
    <property type="term" value="P:L-histidine biosynthetic process"/>
    <property type="evidence" value="ECO:0007669"/>
    <property type="project" value="UniProtKB-UniRule"/>
</dbReference>
<comment type="subunit">
    <text evidence="2 7">Homodimer.</text>
</comment>
<evidence type="ECO:0000256" key="3">
    <source>
        <dbReference type="ARBA" id="ARBA00022576"/>
    </source>
</evidence>